<accession>A0A2P4QSA2</accession>
<reference evidence="1 2" key="1">
    <citation type="journal article" date="2013" name="Proc. Natl. Acad. Sci. U.S.A.">
        <title>Genome of an arbuscular mycorrhizal fungus provides insight into the oldest plant symbiosis.</title>
        <authorList>
            <person name="Tisserant E."/>
            <person name="Malbreil M."/>
            <person name="Kuo A."/>
            <person name="Kohler A."/>
            <person name="Symeonidi A."/>
            <person name="Balestrini R."/>
            <person name="Charron P."/>
            <person name="Duensing N."/>
            <person name="Frei Dit Frey N."/>
            <person name="Gianinazzi-Pearson V."/>
            <person name="Gilbert L.B."/>
            <person name="Handa Y."/>
            <person name="Herr J.R."/>
            <person name="Hijri M."/>
            <person name="Koul R."/>
            <person name="Kawaguchi M."/>
            <person name="Krajinski F."/>
            <person name="Lammers P.J."/>
            <person name="Masclaux F.G."/>
            <person name="Murat C."/>
            <person name="Morin E."/>
            <person name="Ndikumana S."/>
            <person name="Pagni M."/>
            <person name="Petitpierre D."/>
            <person name="Requena N."/>
            <person name="Rosikiewicz P."/>
            <person name="Riley R."/>
            <person name="Saito K."/>
            <person name="San Clemente H."/>
            <person name="Shapiro H."/>
            <person name="van Tuinen D."/>
            <person name="Becard G."/>
            <person name="Bonfante P."/>
            <person name="Paszkowski U."/>
            <person name="Shachar-Hill Y.Y."/>
            <person name="Tuskan G.A."/>
            <person name="Young P.W."/>
            <person name="Sanders I.R."/>
            <person name="Henrissat B."/>
            <person name="Rensing S.A."/>
            <person name="Grigoriev I.V."/>
            <person name="Corradi N."/>
            <person name="Roux C."/>
            <person name="Martin F."/>
        </authorList>
    </citation>
    <scope>NUCLEOTIDE SEQUENCE [LARGE SCALE GENOMIC DNA]</scope>
    <source>
        <strain evidence="1 2">DAOM 197198</strain>
    </source>
</reference>
<dbReference type="EMBL" id="AUPC02000018">
    <property type="protein sequence ID" value="POG80438.1"/>
    <property type="molecule type" value="Genomic_DNA"/>
</dbReference>
<sequence>MSNILIGLAVWPICNINSLASPAPAARYTVHVLSYTVRPIYCIDKILIFFVSNDFHHLSVYPFIVCFENTC</sequence>
<evidence type="ECO:0000313" key="1">
    <source>
        <dbReference type="EMBL" id="POG80438.1"/>
    </source>
</evidence>
<gene>
    <name evidence="1" type="ORF">GLOIN_2v1518493</name>
</gene>
<proteinExistence type="predicted"/>
<keyword evidence="2" id="KW-1185">Reference proteome</keyword>
<evidence type="ECO:0000313" key="2">
    <source>
        <dbReference type="Proteomes" id="UP000018888"/>
    </source>
</evidence>
<organism evidence="1 2">
    <name type="scientific">Rhizophagus irregularis (strain DAOM 181602 / DAOM 197198 / MUCL 43194)</name>
    <name type="common">Arbuscular mycorrhizal fungus</name>
    <name type="synonym">Glomus intraradices</name>
    <dbReference type="NCBI Taxonomy" id="747089"/>
    <lineage>
        <taxon>Eukaryota</taxon>
        <taxon>Fungi</taxon>
        <taxon>Fungi incertae sedis</taxon>
        <taxon>Mucoromycota</taxon>
        <taxon>Glomeromycotina</taxon>
        <taxon>Glomeromycetes</taxon>
        <taxon>Glomerales</taxon>
        <taxon>Glomeraceae</taxon>
        <taxon>Rhizophagus</taxon>
    </lineage>
</organism>
<protein>
    <submittedName>
        <fullName evidence="1">Uncharacterized protein</fullName>
    </submittedName>
</protein>
<reference evidence="1 2" key="2">
    <citation type="journal article" date="2018" name="New Phytol.">
        <title>High intraspecific genome diversity in the model arbuscular mycorrhizal symbiont Rhizophagus irregularis.</title>
        <authorList>
            <person name="Chen E.C.H."/>
            <person name="Morin E."/>
            <person name="Beaudet D."/>
            <person name="Noel J."/>
            <person name="Yildirir G."/>
            <person name="Ndikumana S."/>
            <person name="Charron P."/>
            <person name="St-Onge C."/>
            <person name="Giorgi J."/>
            <person name="Kruger M."/>
            <person name="Marton T."/>
            <person name="Ropars J."/>
            <person name="Grigoriev I.V."/>
            <person name="Hainaut M."/>
            <person name="Henrissat B."/>
            <person name="Roux C."/>
            <person name="Martin F."/>
            <person name="Corradi N."/>
        </authorList>
    </citation>
    <scope>NUCLEOTIDE SEQUENCE [LARGE SCALE GENOMIC DNA]</scope>
    <source>
        <strain evidence="1 2">DAOM 197198</strain>
    </source>
</reference>
<dbReference type="Proteomes" id="UP000018888">
    <property type="component" value="Unassembled WGS sequence"/>
</dbReference>
<comment type="caution">
    <text evidence="1">The sequence shown here is derived from an EMBL/GenBank/DDBJ whole genome shotgun (WGS) entry which is preliminary data.</text>
</comment>
<dbReference type="AlphaFoldDB" id="A0A2P4QSA2"/>
<name>A0A2P4QSA2_RHIID</name>